<keyword evidence="3" id="KW-1185">Reference proteome</keyword>
<dbReference type="Gene3D" id="3.30.530.20">
    <property type="match status" value="1"/>
</dbReference>
<accession>A0A2R7YZ08</accession>
<name>A0A2R7YZ08_9ACTN</name>
<evidence type="ECO:0000256" key="1">
    <source>
        <dbReference type="SAM" id="MobiDB-lite"/>
    </source>
</evidence>
<dbReference type="EMBL" id="PYXZ01000002">
    <property type="protein sequence ID" value="PUA81610.1"/>
    <property type="molecule type" value="Genomic_DNA"/>
</dbReference>
<sequence>MTREMQVSDSVVIDEDAGTLWAQVADPTQMPRWSGENTGARTPEAGRPLTQGEVFDGTNRRGRARWSTECVVTESEPGRRFAFAVRKIGARTPLLPGRIATWTYDFEPVDGGTRVTETWADGRRGWPDVVAAAFDRTVTGGRLFADFQRRNIRRTLAAMKADFEGGDRTT</sequence>
<protein>
    <submittedName>
        <fullName evidence="2">Polyketide cyclase</fullName>
    </submittedName>
</protein>
<evidence type="ECO:0000313" key="2">
    <source>
        <dbReference type="EMBL" id="PUA81610.1"/>
    </source>
</evidence>
<proteinExistence type="predicted"/>
<dbReference type="InterPro" id="IPR023393">
    <property type="entry name" value="START-like_dom_sf"/>
</dbReference>
<dbReference type="AlphaFoldDB" id="A0A2R7YZ08"/>
<evidence type="ECO:0000313" key="3">
    <source>
        <dbReference type="Proteomes" id="UP000244867"/>
    </source>
</evidence>
<dbReference type="Pfam" id="PF10604">
    <property type="entry name" value="Polyketide_cyc2"/>
    <property type="match status" value="1"/>
</dbReference>
<dbReference type="OrthoDB" id="4618973at2"/>
<feature type="region of interest" description="Disordered" evidence="1">
    <location>
        <begin position="29"/>
        <end position="56"/>
    </location>
</feature>
<dbReference type="Proteomes" id="UP000244867">
    <property type="component" value="Unassembled WGS sequence"/>
</dbReference>
<organism evidence="2 3">
    <name type="scientific">Nocardioides currus</name>
    <dbReference type="NCBI Taxonomy" id="2133958"/>
    <lineage>
        <taxon>Bacteria</taxon>
        <taxon>Bacillati</taxon>
        <taxon>Actinomycetota</taxon>
        <taxon>Actinomycetes</taxon>
        <taxon>Propionibacteriales</taxon>
        <taxon>Nocardioidaceae</taxon>
        <taxon>Nocardioides</taxon>
    </lineage>
</organism>
<reference evidence="2 3" key="1">
    <citation type="submission" date="2018-03" db="EMBL/GenBank/DDBJ databases">
        <authorList>
            <person name="Keele B.F."/>
        </authorList>
    </citation>
    <scope>NUCLEOTIDE SEQUENCE [LARGE SCALE GENOMIC DNA]</scope>
    <source>
        <strain evidence="2 3">IB-3</strain>
    </source>
</reference>
<comment type="caution">
    <text evidence="2">The sequence shown here is derived from an EMBL/GenBank/DDBJ whole genome shotgun (WGS) entry which is preliminary data.</text>
</comment>
<dbReference type="InterPro" id="IPR019587">
    <property type="entry name" value="Polyketide_cyclase/dehydratase"/>
</dbReference>
<dbReference type="SUPFAM" id="SSF55961">
    <property type="entry name" value="Bet v1-like"/>
    <property type="match status" value="1"/>
</dbReference>
<dbReference type="RefSeq" id="WP_108343502.1">
    <property type="nucleotide sequence ID" value="NZ_PYXZ01000002.1"/>
</dbReference>
<gene>
    <name evidence="2" type="ORF">C7S10_05925</name>
</gene>
<dbReference type="CDD" id="cd07812">
    <property type="entry name" value="SRPBCC"/>
    <property type="match status" value="1"/>
</dbReference>